<accession>A0A1A0R3V0</accession>
<keyword evidence="2" id="KW-0732">Signal</keyword>
<sequence length="141" mass="13467">MKKLVALGGGLLAAGSIALLAAGTATSQPSSSSVNVVGEPYMKALAILKSQGVKATFGGSFGSALPQSQCLVDSQKVNSSGKMILMLDCTEAAAQQADDASGGPAGVPGGPHVGSNGVTTVTPTPVVPIAGAPGAGTPPPA</sequence>
<gene>
    <name evidence="3" type="ORF">A5792_20205</name>
</gene>
<feature type="signal peptide" evidence="2">
    <location>
        <begin position="1"/>
        <end position="21"/>
    </location>
</feature>
<dbReference type="Proteomes" id="UP000093902">
    <property type="component" value="Unassembled WGS sequence"/>
</dbReference>
<protein>
    <recommendedName>
        <fullName evidence="5">PASTA domain-containing protein</fullName>
    </recommendedName>
</protein>
<evidence type="ECO:0000256" key="1">
    <source>
        <dbReference type="SAM" id="MobiDB-lite"/>
    </source>
</evidence>
<dbReference type="STRING" id="43304.GCA_001403655_03432"/>
<comment type="caution">
    <text evidence="3">The sequence shown here is derived from an EMBL/GenBank/DDBJ whole genome shotgun (WGS) entry which is preliminary data.</text>
</comment>
<feature type="compositionally biased region" description="Low complexity" evidence="1">
    <location>
        <begin position="113"/>
        <end position="132"/>
    </location>
</feature>
<feature type="region of interest" description="Disordered" evidence="1">
    <location>
        <begin position="95"/>
        <end position="141"/>
    </location>
</feature>
<feature type="chain" id="PRO_5039389638" description="PASTA domain-containing protein" evidence="2">
    <location>
        <begin position="22"/>
        <end position="141"/>
    </location>
</feature>
<dbReference type="OrthoDB" id="4730955at2"/>
<evidence type="ECO:0000256" key="2">
    <source>
        <dbReference type="SAM" id="SignalP"/>
    </source>
</evidence>
<organism evidence="3 4">
    <name type="scientific">Mycolicibacterium peregrinum</name>
    <name type="common">Mycobacterium peregrinum</name>
    <dbReference type="NCBI Taxonomy" id="43304"/>
    <lineage>
        <taxon>Bacteria</taxon>
        <taxon>Bacillati</taxon>
        <taxon>Actinomycetota</taxon>
        <taxon>Actinomycetes</taxon>
        <taxon>Mycobacteriales</taxon>
        <taxon>Mycobacteriaceae</taxon>
        <taxon>Mycolicibacterium</taxon>
    </lineage>
</organism>
<name>A0A1A0R3V0_MYCPR</name>
<dbReference type="RefSeq" id="WP_064932475.1">
    <property type="nucleotide sequence ID" value="NZ_LZSO01000026.1"/>
</dbReference>
<proteinExistence type="predicted"/>
<feature type="compositionally biased region" description="Gly residues" evidence="1">
    <location>
        <begin position="103"/>
        <end position="112"/>
    </location>
</feature>
<dbReference type="AlphaFoldDB" id="A0A1A0R3V0"/>
<dbReference type="EMBL" id="LZSO01000026">
    <property type="protein sequence ID" value="OBB29130.1"/>
    <property type="molecule type" value="Genomic_DNA"/>
</dbReference>
<reference evidence="4" key="1">
    <citation type="submission" date="2016-06" db="EMBL/GenBank/DDBJ databases">
        <authorList>
            <person name="Sutton G."/>
            <person name="Brinkac L."/>
            <person name="Sanka R."/>
            <person name="Adams M."/>
            <person name="Lau E."/>
            <person name="Mehaffy C."/>
            <person name="Tameris M."/>
            <person name="Hatherill M."/>
            <person name="Hanekom W."/>
            <person name="Mahomed H."/>
            <person name="Mcshane H."/>
        </authorList>
    </citation>
    <scope>NUCLEOTIDE SEQUENCE [LARGE SCALE GENOMIC DNA]</scope>
    <source>
        <strain evidence="4">852002-51209_SCH5440388</strain>
    </source>
</reference>
<evidence type="ECO:0008006" key="5">
    <source>
        <dbReference type="Google" id="ProtNLM"/>
    </source>
</evidence>
<evidence type="ECO:0000313" key="3">
    <source>
        <dbReference type="EMBL" id="OBB29130.1"/>
    </source>
</evidence>
<evidence type="ECO:0000313" key="4">
    <source>
        <dbReference type="Proteomes" id="UP000093902"/>
    </source>
</evidence>